<name>A0A9N9J5D0_9GLOM</name>
<evidence type="ECO:0000313" key="3">
    <source>
        <dbReference type="Proteomes" id="UP000789570"/>
    </source>
</evidence>
<reference evidence="2" key="1">
    <citation type="submission" date="2021-06" db="EMBL/GenBank/DDBJ databases">
        <authorList>
            <person name="Kallberg Y."/>
            <person name="Tangrot J."/>
            <person name="Rosling A."/>
        </authorList>
    </citation>
    <scope>NUCLEOTIDE SEQUENCE</scope>
    <source>
        <strain evidence="2">UK204</strain>
    </source>
</reference>
<evidence type="ECO:0000256" key="1">
    <source>
        <dbReference type="SAM" id="Phobius"/>
    </source>
</evidence>
<keyword evidence="1" id="KW-0812">Transmembrane</keyword>
<sequence>NLGSLKIGHFNEKSGLIKSIVTRHYKAILSLKVKKKGSLAGLVCIGGSGPKPFLLIQVQVLLSFFLCYRYLYNSTHNNTYVAGYGIGFMNNKILRTWI</sequence>
<dbReference type="EMBL" id="CAJVPQ010024334">
    <property type="protein sequence ID" value="CAG8764586.1"/>
    <property type="molecule type" value="Genomic_DNA"/>
</dbReference>
<comment type="caution">
    <text evidence="2">The sequence shown here is derived from an EMBL/GenBank/DDBJ whole genome shotgun (WGS) entry which is preliminary data.</text>
</comment>
<gene>
    <name evidence="2" type="ORF">FCALED_LOCUS17144</name>
</gene>
<organism evidence="2 3">
    <name type="scientific">Funneliformis caledonium</name>
    <dbReference type="NCBI Taxonomy" id="1117310"/>
    <lineage>
        <taxon>Eukaryota</taxon>
        <taxon>Fungi</taxon>
        <taxon>Fungi incertae sedis</taxon>
        <taxon>Mucoromycota</taxon>
        <taxon>Glomeromycotina</taxon>
        <taxon>Glomeromycetes</taxon>
        <taxon>Glomerales</taxon>
        <taxon>Glomeraceae</taxon>
        <taxon>Funneliformis</taxon>
    </lineage>
</organism>
<keyword evidence="3" id="KW-1185">Reference proteome</keyword>
<dbReference type="Proteomes" id="UP000789570">
    <property type="component" value="Unassembled WGS sequence"/>
</dbReference>
<accession>A0A9N9J5D0</accession>
<proteinExistence type="predicted"/>
<evidence type="ECO:0000313" key="2">
    <source>
        <dbReference type="EMBL" id="CAG8764586.1"/>
    </source>
</evidence>
<feature type="non-terminal residue" evidence="2">
    <location>
        <position position="98"/>
    </location>
</feature>
<keyword evidence="1" id="KW-0472">Membrane</keyword>
<feature type="transmembrane region" description="Helical" evidence="1">
    <location>
        <begin position="53"/>
        <end position="71"/>
    </location>
</feature>
<dbReference type="AlphaFoldDB" id="A0A9N9J5D0"/>
<keyword evidence="1" id="KW-1133">Transmembrane helix</keyword>
<protein>
    <submittedName>
        <fullName evidence="2">2646_t:CDS:1</fullName>
    </submittedName>
</protein>